<sequence length="165" mass="18287">MASYIFHMGGVGAGHAMKTLNNYIMASSLTALSDSLVTGQKFGLDPQKMIDVLNVGTGVCFPTLDTIRRDGITKQYNSGFGLALLVKDLEITREFMVHNNFRTEQPDIVRGYLADALEQVEPNADHTKCLVGWEKRSGVTLKKAGRPQNIPDEDFNHRLHGLNRP</sequence>
<keyword evidence="2" id="KW-1185">Reference proteome</keyword>
<proteinExistence type="predicted"/>
<organism evidence="1 2">
    <name type="scientific">Neophaeococcomyces mojaviensis</name>
    <dbReference type="NCBI Taxonomy" id="3383035"/>
    <lineage>
        <taxon>Eukaryota</taxon>
        <taxon>Fungi</taxon>
        <taxon>Dikarya</taxon>
        <taxon>Ascomycota</taxon>
        <taxon>Pezizomycotina</taxon>
        <taxon>Eurotiomycetes</taxon>
        <taxon>Chaetothyriomycetidae</taxon>
        <taxon>Chaetothyriales</taxon>
        <taxon>Chaetothyriales incertae sedis</taxon>
        <taxon>Neophaeococcomyces</taxon>
    </lineage>
</organism>
<protein>
    <submittedName>
        <fullName evidence="1">Uncharacterized protein</fullName>
    </submittedName>
</protein>
<accession>A0ACC2ZYD1</accession>
<gene>
    <name evidence="1" type="ORF">H2198_008082</name>
</gene>
<name>A0ACC2ZYD1_9EURO</name>
<reference evidence="1" key="1">
    <citation type="submission" date="2022-10" db="EMBL/GenBank/DDBJ databases">
        <title>Culturing micro-colonial fungi from biological soil crusts in the Mojave desert and describing Neophaeococcomyces mojavensis, and introducing the new genera and species Taxawa tesnikishii.</title>
        <authorList>
            <person name="Kurbessoian T."/>
            <person name="Stajich J.E."/>
        </authorList>
    </citation>
    <scope>NUCLEOTIDE SEQUENCE</scope>
    <source>
        <strain evidence="1">JES_112</strain>
    </source>
</reference>
<dbReference type="EMBL" id="JAPDRQ010000187">
    <property type="protein sequence ID" value="KAJ9652679.1"/>
    <property type="molecule type" value="Genomic_DNA"/>
</dbReference>
<comment type="caution">
    <text evidence="1">The sequence shown here is derived from an EMBL/GenBank/DDBJ whole genome shotgun (WGS) entry which is preliminary data.</text>
</comment>
<evidence type="ECO:0000313" key="1">
    <source>
        <dbReference type="EMBL" id="KAJ9652679.1"/>
    </source>
</evidence>
<dbReference type="Proteomes" id="UP001172386">
    <property type="component" value="Unassembled WGS sequence"/>
</dbReference>
<evidence type="ECO:0000313" key="2">
    <source>
        <dbReference type="Proteomes" id="UP001172386"/>
    </source>
</evidence>